<dbReference type="GO" id="GO:0046677">
    <property type="term" value="P:response to antibiotic"/>
    <property type="evidence" value="ECO:0007669"/>
    <property type="project" value="UniProtKB-KW"/>
</dbReference>
<comment type="catalytic activity">
    <reaction evidence="1">
        <text>a beta-lactam + H2O = a substituted beta-amino acid</text>
        <dbReference type="Rhea" id="RHEA:20401"/>
        <dbReference type="ChEBI" id="CHEBI:15377"/>
        <dbReference type="ChEBI" id="CHEBI:35627"/>
        <dbReference type="ChEBI" id="CHEBI:140347"/>
        <dbReference type="EC" id="3.5.2.6"/>
    </reaction>
</comment>
<dbReference type="Proteomes" id="UP000016587">
    <property type="component" value="Chromosome"/>
</dbReference>
<proteinExistence type="inferred from homology"/>
<evidence type="ECO:0000256" key="3">
    <source>
        <dbReference type="ARBA" id="ARBA00012865"/>
    </source>
</evidence>
<dbReference type="GO" id="GO:0008800">
    <property type="term" value="F:beta-lactamase activity"/>
    <property type="evidence" value="ECO:0007669"/>
    <property type="project" value="UniProtKB-EC"/>
</dbReference>
<feature type="domain" description="Penicillin-binding protein transpeptidase" evidence="8">
    <location>
        <begin position="62"/>
        <end position="260"/>
    </location>
</feature>
<sequence>MTMLCCLVLLCACAGRRQAPSATIERPQWGQAFQQAGLQPAQGTMVLLHDGADAVQVYNPARAATPMLPASTFKILNACIALETGVASGPDQVFPWNGVTHSVAAWNRDLTLQEAFAASSVPVFQELARRIGHERMQKYVQQARYGNANIGGEIDSFWLRGALRISAREQLDFLQRLYHNRLPFSRRTMAMVKDIMVVEQGHGWTLRAKTGVAVQDTPHIGWWVGWVERGEKVWFFALNIDVAGPEQYGLRQQIVKTILKAEGILP</sequence>
<keyword evidence="5" id="KW-0378">Hydrolase</keyword>
<dbReference type="GO" id="GO:0071555">
    <property type="term" value="P:cell wall organization"/>
    <property type="evidence" value="ECO:0007669"/>
    <property type="project" value="TreeGrafter"/>
</dbReference>
<dbReference type="HOGENOM" id="CLU_035412_3_2_7"/>
<evidence type="ECO:0000256" key="1">
    <source>
        <dbReference type="ARBA" id="ARBA00001526"/>
    </source>
</evidence>
<dbReference type="eggNOG" id="COG2602">
    <property type="taxonomic scope" value="Bacteria"/>
</dbReference>
<reference evidence="10" key="2">
    <citation type="submission" date="2013-07" db="EMBL/GenBank/DDBJ databases">
        <authorList>
            <person name="Morais-Silva F.O."/>
            <person name="Rezende A.M."/>
            <person name="Pimentel C."/>
            <person name="Resende D.M."/>
            <person name="Santos C.I."/>
            <person name="Clemente C."/>
            <person name="de Oliveira L.M."/>
            <person name="da Silva S.M."/>
            <person name="Costa D.A."/>
            <person name="Varela-Raposo A."/>
            <person name="Horacio E.C.A."/>
            <person name="Matos M."/>
            <person name="Flores O."/>
            <person name="Ruiz J.C."/>
            <person name="Rodrigues-Pousada C."/>
        </authorList>
    </citation>
    <scope>NUCLEOTIDE SEQUENCE [LARGE SCALE GENOMIC DNA]</scope>
    <source>
        <strain evidence="10">ATCC 19364 / DSM 1382 / NCIMB 9332 / VKM B-1759</strain>
    </source>
</reference>
<dbReference type="NCBIfam" id="NF012161">
    <property type="entry name" value="bla_class_D_main"/>
    <property type="match status" value="1"/>
</dbReference>
<evidence type="ECO:0000256" key="2">
    <source>
        <dbReference type="ARBA" id="ARBA00007898"/>
    </source>
</evidence>
<feature type="chain" id="PRO_5004588298" description="beta-lactamase" evidence="7">
    <location>
        <begin position="20"/>
        <end position="266"/>
    </location>
</feature>
<dbReference type="InterPro" id="IPR050515">
    <property type="entry name" value="Beta-lactam/transpept"/>
</dbReference>
<comment type="similarity">
    <text evidence="2">Belongs to the class-D beta-lactamase family.</text>
</comment>
<evidence type="ECO:0000256" key="5">
    <source>
        <dbReference type="ARBA" id="ARBA00022801"/>
    </source>
</evidence>
<dbReference type="KEGG" id="dgg:DGI_2558"/>
<dbReference type="GO" id="GO:0005886">
    <property type="term" value="C:plasma membrane"/>
    <property type="evidence" value="ECO:0007669"/>
    <property type="project" value="TreeGrafter"/>
</dbReference>
<dbReference type="AlphaFoldDB" id="T2GDU0"/>
<dbReference type="STRING" id="1121448.DGI_2558"/>
<keyword evidence="10" id="KW-1185">Reference proteome</keyword>
<dbReference type="PANTHER" id="PTHR30627">
    <property type="entry name" value="PEPTIDOGLYCAN D,D-TRANSPEPTIDASE"/>
    <property type="match status" value="1"/>
</dbReference>
<keyword evidence="4 7" id="KW-0732">Signal</keyword>
<dbReference type="GO" id="GO:0008658">
    <property type="term" value="F:penicillin binding"/>
    <property type="evidence" value="ECO:0007669"/>
    <property type="project" value="InterPro"/>
</dbReference>
<feature type="signal peptide" evidence="7">
    <location>
        <begin position="1"/>
        <end position="19"/>
    </location>
</feature>
<evidence type="ECO:0000256" key="7">
    <source>
        <dbReference type="SAM" id="SignalP"/>
    </source>
</evidence>
<reference evidence="9 10" key="1">
    <citation type="journal article" date="2013" name="J. Bacteriol.">
        <title>Roles of HynAB and Ech, the only two hydrogenases found in the model sulfate reducer Desulfovibrio gigas.</title>
        <authorList>
            <person name="Morais-Silva F.O."/>
            <person name="Santos C.I."/>
            <person name="Rodrigues R."/>
            <person name="Pereira I.A."/>
            <person name="Rodrigues-Pousada C."/>
        </authorList>
    </citation>
    <scope>NUCLEOTIDE SEQUENCE [LARGE SCALE GENOMIC DNA]</scope>
    <source>
        <strain evidence="10">ATCC 19364 / DSM 1382 / NCIMB 9332 / VKM B-1759</strain>
    </source>
</reference>
<dbReference type="InterPro" id="IPR001460">
    <property type="entry name" value="PCN-bd_Tpept"/>
</dbReference>
<dbReference type="Gene3D" id="3.40.710.10">
    <property type="entry name" value="DD-peptidase/beta-lactamase superfamily"/>
    <property type="match status" value="1"/>
</dbReference>
<dbReference type="PANTHER" id="PTHR30627:SF6">
    <property type="entry name" value="BETA-LACTAMASE YBXI-RELATED"/>
    <property type="match status" value="1"/>
</dbReference>
<gene>
    <name evidence="9" type="ORF">DGI_2558</name>
</gene>
<dbReference type="EMBL" id="CP006585">
    <property type="protein sequence ID" value="AGW14291.1"/>
    <property type="molecule type" value="Genomic_DNA"/>
</dbReference>
<dbReference type="InterPro" id="IPR012338">
    <property type="entry name" value="Beta-lactam/transpept-like"/>
</dbReference>
<evidence type="ECO:0000313" key="9">
    <source>
        <dbReference type="EMBL" id="AGW14291.1"/>
    </source>
</evidence>
<protein>
    <recommendedName>
        <fullName evidence="3">beta-lactamase</fullName>
        <ecNumber evidence="3">3.5.2.6</ecNumber>
    </recommendedName>
</protein>
<name>T2GDU0_MEGG1</name>
<evidence type="ECO:0000256" key="6">
    <source>
        <dbReference type="ARBA" id="ARBA00023251"/>
    </source>
</evidence>
<dbReference type="SUPFAM" id="SSF56601">
    <property type="entry name" value="beta-lactamase/transpeptidase-like"/>
    <property type="match status" value="1"/>
</dbReference>
<keyword evidence="6" id="KW-0046">Antibiotic resistance</keyword>
<organism evidence="9 10">
    <name type="scientific">Megalodesulfovibrio gigas (strain ATCC 19364 / DSM 1382 / NCIMB 9332 / VKM B-1759)</name>
    <name type="common">Desulfovibrio gigas</name>
    <dbReference type="NCBI Taxonomy" id="1121448"/>
    <lineage>
        <taxon>Bacteria</taxon>
        <taxon>Pseudomonadati</taxon>
        <taxon>Thermodesulfobacteriota</taxon>
        <taxon>Desulfovibrionia</taxon>
        <taxon>Desulfovibrionales</taxon>
        <taxon>Desulfovibrionaceae</taxon>
        <taxon>Megalodesulfovibrio</taxon>
    </lineage>
</organism>
<dbReference type="Pfam" id="PF00905">
    <property type="entry name" value="Transpeptidase"/>
    <property type="match status" value="1"/>
</dbReference>
<dbReference type="PATRIC" id="fig|1121448.10.peg.2506"/>
<evidence type="ECO:0000256" key="4">
    <source>
        <dbReference type="ARBA" id="ARBA00022729"/>
    </source>
</evidence>
<accession>T2GDU0</accession>
<evidence type="ECO:0000259" key="8">
    <source>
        <dbReference type="Pfam" id="PF00905"/>
    </source>
</evidence>
<evidence type="ECO:0000313" key="10">
    <source>
        <dbReference type="Proteomes" id="UP000016587"/>
    </source>
</evidence>
<dbReference type="EC" id="3.5.2.6" evidence="3"/>